<dbReference type="InterPro" id="IPR029033">
    <property type="entry name" value="His_PPase_superfam"/>
</dbReference>
<dbReference type="SMART" id="SM00855">
    <property type="entry name" value="PGAM"/>
    <property type="match status" value="1"/>
</dbReference>
<dbReference type="PROSITE" id="PS00175">
    <property type="entry name" value="PG_MUTASE"/>
    <property type="match status" value="1"/>
</dbReference>
<sequence>MYHPELFVIRHGQTEWNVARRHQGRLDSPLTAQGRKQAGDIGVTLHRLLAGRDDVRAYSSPQGRALETAALALEPLGWSVQRDARLCEIAFGAWEGLTQDEINARWPALASLAEVDPISWHFTSPGGETYLDLARRVDAFLSQLAGPAVIFTHGILSRVLRARWLGLNEHDMLGLPGGQGIIFHLSAEGGHQVIEK</sequence>
<dbReference type="PANTHER" id="PTHR48100:SF59">
    <property type="entry name" value="ADENOSYLCOBALAMIN_ALPHA-RIBAZOLE PHOSPHATASE"/>
    <property type="match status" value="1"/>
</dbReference>
<dbReference type="InterPro" id="IPR013078">
    <property type="entry name" value="His_Pase_superF_clade-1"/>
</dbReference>
<dbReference type="Gene3D" id="3.40.50.1240">
    <property type="entry name" value="Phosphoglycerate mutase-like"/>
    <property type="match status" value="1"/>
</dbReference>
<comment type="caution">
    <text evidence="1">The sequence shown here is derived from an EMBL/GenBank/DDBJ whole genome shotgun (WGS) entry which is preliminary data.</text>
</comment>
<dbReference type="PIRSF" id="PIRSF000709">
    <property type="entry name" value="6PFK_2-Ptase"/>
    <property type="match status" value="1"/>
</dbReference>
<protein>
    <submittedName>
        <fullName evidence="1">Phosphoglycerate mutase</fullName>
    </submittedName>
</protein>
<keyword evidence="2" id="KW-1185">Reference proteome</keyword>
<reference evidence="2" key="1">
    <citation type="journal article" date="2019" name="Int. J. Syst. Evol. Microbiol.">
        <title>The Global Catalogue of Microorganisms (GCM) 10K type strain sequencing project: providing services to taxonomists for standard genome sequencing and annotation.</title>
        <authorList>
            <consortium name="The Broad Institute Genomics Platform"/>
            <consortium name="The Broad Institute Genome Sequencing Center for Infectious Disease"/>
            <person name="Wu L."/>
            <person name="Ma J."/>
        </authorList>
    </citation>
    <scope>NUCLEOTIDE SEQUENCE [LARGE SCALE GENOMIC DNA]</scope>
    <source>
        <strain evidence="2">KCTC 42443</strain>
    </source>
</reference>
<organism evidence="1 2">
    <name type="scientific">Aliiroseovarius zhejiangensis</name>
    <dbReference type="NCBI Taxonomy" id="1632025"/>
    <lineage>
        <taxon>Bacteria</taxon>
        <taxon>Pseudomonadati</taxon>
        <taxon>Pseudomonadota</taxon>
        <taxon>Alphaproteobacteria</taxon>
        <taxon>Rhodobacterales</taxon>
        <taxon>Paracoccaceae</taxon>
        <taxon>Aliiroseovarius</taxon>
    </lineage>
</organism>
<dbReference type="PANTHER" id="PTHR48100">
    <property type="entry name" value="BROAD-SPECIFICITY PHOSPHATASE YOR283W-RELATED"/>
    <property type="match status" value="1"/>
</dbReference>
<evidence type="ECO:0000313" key="2">
    <source>
        <dbReference type="Proteomes" id="UP000609802"/>
    </source>
</evidence>
<gene>
    <name evidence="1" type="primary">gpm</name>
    <name evidence="1" type="ORF">GCM10016455_03160</name>
</gene>
<dbReference type="RefSeq" id="WP_191284721.1">
    <property type="nucleotide sequence ID" value="NZ_BNCH01000001.1"/>
</dbReference>
<dbReference type="Pfam" id="PF00300">
    <property type="entry name" value="His_Phos_1"/>
    <property type="match status" value="1"/>
</dbReference>
<dbReference type="InterPro" id="IPR050275">
    <property type="entry name" value="PGM_Phosphatase"/>
</dbReference>
<evidence type="ECO:0000313" key="1">
    <source>
        <dbReference type="EMBL" id="GHE86846.1"/>
    </source>
</evidence>
<dbReference type="InterPro" id="IPR001345">
    <property type="entry name" value="PG/BPGM_mutase_AS"/>
</dbReference>
<dbReference type="CDD" id="cd07067">
    <property type="entry name" value="HP_PGM_like"/>
    <property type="match status" value="1"/>
</dbReference>
<dbReference type="Proteomes" id="UP000609802">
    <property type="component" value="Unassembled WGS sequence"/>
</dbReference>
<name>A0ABQ3IQV5_9RHOB</name>
<dbReference type="EMBL" id="BNCH01000001">
    <property type="protein sequence ID" value="GHE86846.1"/>
    <property type="molecule type" value="Genomic_DNA"/>
</dbReference>
<accession>A0ABQ3IQV5</accession>
<dbReference type="SUPFAM" id="SSF53254">
    <property type="entry name" value="Phosphoglycerate mutase-like"/>
    <property type="match status" value="1"/>
</dbReference>
<proteinExistence type="predicted"/>